<evidence type="ECO:0008006" key="3">
    <source>
        <dbReference type="Google" id="ProtNLM"/>
    </source>
</evidence>
<evidence type="ECO:0000313" key="1">
    <source>
        <dbReference type="EMBL" id="MFD1202208.1"/>
    </source>
</evidence>
<reference evidence="2" key="1">
    <citation type="journal article" date="2019" name="Int. J. Syst. Evol. Microbiol.">
        <title>The Global Catalogue of Microorganisms (GCM) 10K type strain sequencing project: providing services to taxonomists for standard genome sequencing and annotation.</title>
        <authorList>
            <consortium name="The Broad Institute Genomics Platform"/>
            <consortium name="The Broad Institute Genome Sequencing Center for Infectious Disease"/>
            <person name="Wu L."/>
            <person name="Ma J."/>
        </authorList>
    </citation>
    <scope>NUCLEOTIDE SEQUENCE [LARGE SCALE GENOMIC DNA]</scope>
    <source>
        <strain evidence="2">CCUG 50213</strain>
    </source>
</reference>
<dbReference type="RefSeq" id="WP_343961210.1">
    <property type="nucleotide sequence ID" value="NZ_BAAAKZ010000010.1"/>
</dbReference>
<evidence type="ECO:0000313" key="2">
    <source>
        <dbReference type="Proteomes" id="UP001597181"/>
    </source>
</evidence>
<name>A0ABW3TQ89_9MICO</name>
<dbReference type="PROSITE" id="PS51257">
    <property type="entry name" value="PROKAR_LIPOPROTEIN"/>
    <property type="match status" value="1"/>
</dbReference>
<dbReference type="EMBL" id="JBHTLY010000004">
    <property type="protein sequence ID" value="MFD1202208.1"/>
    <property type="molecule type" value="Genomic_DNA"/>
</dbReference>
<accession>A0ABW3TQ89</accession>
<dbReference type="Proteomes" id="UP001597181">
    <property type="component" value="Unassembled WGS sequence"/>
</dbReference>
<proteinExistence type="predicted"/>
<protein>
    <recommendedName>
        <fullName evidence="3">Lipoprotein</fullName>
    </recommendedName>
</protein>
<sequence>MTPLSRAGRATAGARRRIAVTAIAAVFVLAGCTPAGDRPETDGGAWVGFGPFEVRGGGAAPRILNGTSELRLPGGDLATIDAEKLLGSGPDLPPLPDRENYTITDEQYSYTLDGEAPRLVGVVQARHTMHFRGYTEDEFVTFVLAISAEHEPRELTRTRVLRGGEHTATITGRSDQGVIAVQLEGALNTNVPHDSRVIGVDAIRATEVWGKEHGYSGFGDGTASFYLAPARDACATEVQRYSVANGRAEHTESFANTDVATGGTCVTAPAAAAAAGAAAGT</sequence>
<keyword evidence="2" id="KW-1185">Reference proteome</keyword>
<organism evidence="1 2">
    <name type="scientific">Leucobacter albus</name>
    <dbReference type="NCBI Taxonomy" id="272210"/>
    <lineage>
        <taxon>Bacteria</taxon>
        <taxon>Bacillati</taxon>
        <taxon>Actinomycetota</taxon>
        <taxon>Actinomycetes</taxon>
        <taxon>Micrococcales</taxon>
        <taxon>Microbacteriaceae</taxon>
        <taxon>Leucobacter</taxon>
    </lineage>
</organism>
<comment type="caution">
    <text evidence="1">The sequence shown here is derived from an EMBL/GenBank/DDBJ whole genome shotgun (WGS) entry which is preliminary data.</text>
</comment>
<gene>
    <name evidence="1" type="ORF">ACFQ3U_09935</name>
</gene>